<dbReference type="InterPro" id="IPR020672">
    <property type="entry name" value="Ribose5P_isomerase_typA_subgr"/>
</dbReference>
<keyword evidence="5" id="KW-1185">Reference proteome</keyword>
<dbReference type="RefSeq" id="WP_088003401.1">
    <property type="nucleotide sequence ID" value="NZ_BMHB01000004.1"/>
</dbReference>
<dbReference type="EC" id="5.3.1.6" evidence="3"/>
<keyword evidence="2 3" id="KW-0413">Isomerase</keyword>
<sequence>MESKKLAGEKAVEYIKDGMIVGLGTGSTVYWTILKIGELIKQGLKIHGVPTSKDTEQLAVKMGIPLLNLSELSKIDLTIDGADEVNPRFDLIKGGGGALLREKMIASISERFVVVADETKYVTTLGKFPLPVEVTQFGWEITKKQIERMGQINPQLRLKDNAPYITDNGNFILDCYMNTIEKPEVLSVQLNMIPGVVENGLFVNMADTVIIGGSNGEIEIKHNTI</sequence>
<dbReference type="EMBL" id="BMHB01000004">
    <property type="protein sequence ID" value="GGI17997.1"/>
    <property type="molecule type" value="Genomic_DNA"/>
</dbReference>
<accession>A0A8J3ANJ1</accession>
<organism evidence="4 5">
    <name type="scientific">Gottfriedia solisilvae</name>
    <dbReference type="NCBI Taxonomy" id="1516104"/>
    <lineage>
        <taxon>Bacteria</taxon>
        <taxon>Bacillati</taxon>
        <taxon>Bacillota</taxon>
        <taxon>Bacilli</taxon>
        <taxon>Bacillales</taxon>
        <taxon>Bacillaceae</taxon>
        <taxon>Gottfriedia</taxon>
    </lineage>
</organism>
<evidence type="ECO:0000256" key="1">
    <source>
        <dbReference type="ARBA" id="ARBA00001713"/>
    </source>
</evidence>
<dbReference type="AlphaFoldDB" id="A0A8J3ANJ1"/>
<evidence type="ECO:0000256" key="2">
    <source>
        <dbReference type="ARBA" id="ARBA00023235"/>
    </source>
</evidence>
<feature type="binding site" evidence="3">
    <location>
        <position position="120"/>
    </location>
    <ligand>
        <name>substrate</name>
    </ligand>
</feature>
<dbReference type="NCBIfam" id="TIGR00021">
    <property type="entry name" value="rpiA"/>
    <property type="match status" value="1"/>
</dbReference>
<name>A0A8J3ANJ1_9BACI</name>
<evidence type="ECO:0000313" key="5">
    <source>
        <dbReference type="Proteomes" id="UP000626244"/>
    </source>
</evidence>
<dbReference type="SUPFAM" id="SSF100950">
    <property type="entry name" value="NagB/RpiA/CoA transferase-like"/>
    <property type="match status" value="1"/>
</dbReference>
<dbReference type="GO" id="GO:0004751">
    <property type="term" value="F:ribose-5-phosphate isomerase activity"/>
    <property type="evidence" value="ECO:0007669"/>
    <property type="project" value="UniProtKB-UniRule"/>
</dbReference>
<feature type="binding site" evidence="3">
    <location>
        <begin position="25"/>
        <end position="28"/>
    </location>
    <ligand>
        <name>substrate</name>
    </ligand>
</feature>
<dbReference type="Proteomes" id="UP000626244">
    <property type="component" value="Unassembled WGS sequence"/>
</dbReference>
<gene>
    <name evidence="3 4" type="primary">rpiA</name>
    <name evidence="4" type="ORF">GCM10007380_40730</name>
</gene>
<dbReference type="SUPFAM" id="SSF75445">
    <property type="entry name" value="D-ribose-5-phosphate isomerase (RpiA), lid domain"/>
    <property type="match status" value="1"/>
</dbReference>
<comment type="similarity">
    <text evidence="3">Belongs to the ribose 5-phosphate isomerase family.</text>
</comment>
<comment type="catalytic activity">
    <reaction evidence="1 3">
        <text>aldehydo-D-ribose 5-phosphate = D-ribulose 5-phosphate</text>
        <dbReference type="Rhea" id="RHEA:14657"/>
        <dbReference type="ChEBI" id="CHEBI:58121"/>
        <dbReference type="ChEBI" id="CHEBI:58273"/>
        <dbReference type="EC" id="5.3.1.6"/>
    </reaction>
</comment>
<feature type="binding site" evidence="3">
    <location>
        <begin position="93"/>
        <end position="96"/>
    </location>
    <ligand>
        <name>substrate</name>
    </ligand>
</feature>
<dbReference type="UniPathway" id="UPA00115">
    <property type="reaction ID" value="UER00412"/>
</dbReference>
<dbReference type="InterPro" id="IPR050262">
    <property type="entry name" value="Ribose-5P_isomerase"/>
</dbReference>
<dbReference type="FunFam" id="3.40.50.1360:FF:000001">
    <property type="entry name" value="Ribose-5-phosphate isomerase A"/>
    <property type="match status" value="1"/>
</dbReference>
<dbReference type="Gene3D" id="3.40.50.1360">
    <property type="match status" value="1"/>
</dbReference>
<reference evidence="5" key="1">
    <citation type="journal article" date="2019" name="Int. J. Syst. Evol. Microbiol.">
        <title>The Global Catalogue of Microorganisms (GCM) 10K type strain sequencing project: providing services to taxonomists for standard genome sequencing and annotation.</title>
        <authorList>
            <consortium name="The Broad Institute Genomics Platform"/>
            <consortium name="The Broad Institute Genome Sequencing Center for Infectious Disease"/>
            <person name="Wu L."/>
            <person name="Ma J."/>
        </authorList>
    </citation>
    <scope>NUCLEOTIDE SEQUENCE [LARGE SCALE GENOMIC DNA]</scope>
    <source>
        <strain evidence="5">CGMCC 1.14993</strain>
    </source>
</reference>
<dbReference type="InterPro" id="IPR037171">
    <property type="entry name" value="NagB/RpiA_transferase-like"/>
</dbReference>
<comment type="caution">
    <text evidence="4">The sequence shown here is derived from an EMBL/GenBank/DDBJ whole genome shotgun (WGS) entry which is preliminary data.</text>
</comment>
<comment type="pathway">
    <text evidence="3">Carbohydrate degradation; pentose phosphate pathway; D-ribose 5-phosphate from D-ribulose 5-phosphate (non-oxidative stage): step 1/1.</text>
</comment>
<evidence type="ECO:0000256" key="3">
    <source>
        <dbReference type="HAMAP-Rule" id="MF_00170"/>
    </source>
</evidence>
<protein>
    <recommendedName>
        <fullName evidence="3">Ribose-5-phosphate isomerase A</fullName>
        <ecNumber evidence="3">5.3.1.6</ecNumber>
    </recommendedName>
    <alternativeName>
        <fullName evidence="3">Phosphoriboisomerase A</fullName>
        <shortName evidence="3">PRI</shortName>
    </alternativeName>
</protein>
<feature type="active site" description="Proton acceptor" evidence="3">
    <location>
        <position position="102"/>
    </location>
</feature>
<dbReference type="PANTHER" id="PTHR43748:SF3">
    <property type="entry name" value="RIBOSE-5-PHOSPHATE ISOMERASE 3, CHLOROPLASTIC-RELATED"/>
    <property type="match status" value="1"/>
</dbReference>
<comment type="subunit">
    <text evidence="3">Homodimer.</text>
</comment>
<dbReference type="HAMAP" id="MF_00170">
    <property type="entry name" value="Rib_5P_isom_A"/>
    <property type="match status" value="1"/>
</dbReference>
<feature type="binding site" evidence="3">
    <location>
        <begin position="80"/>
        <end position="83"/>
    </location>
    <ligand>
        <name>substrate</name>
    </ligand>
</feature>
<dbReference type="InterPro" id="IPR004788">
    <property type="entry name" value="Ribose5P_isomerase_type_A"/>
</dbReference>
<proteinExistence type="inferred from homology"/>
<dbReference type="PANTHER" id="PTHR43748">
    <property type="entry name" value="RIBOSE-5-PHOSPHATE ISOMERASE 3, CHLOROPLASTIC-RELATED"/>
    <property type="match status" value="1"/>
</dbReference>
<comment type="function">
    <text evidence="3">Catalyzes the reversible conversion of ribose-5-phosphate to ribulose 5-phosphate.</text>
</comment>
<dbReference type="OrthoDB" id="5870696at2"/>
<dbReference type="CDD" id="cd01398">
    <property type="entry name" value="RPI_A"/>
    <property type="match status" value="1"/>
</dbReference>
<dbReference type="Gene3D" id="3.30.70.260">
    <property type="match status" value="1"/>
</dbReference>
<evidence type="ECO:0000313" key="4">
    <source>
        <dbReference type="EMBL" id="GGI17997.1"/>
    </source>
</evidence>
<dbReference type="NCBIfam" id="NF001924">
    <property type="entry name" value="PRK00702.1"/>
    <property type="match status" value="1"/>
</dbReference>
<dbReference type="GO" id="GO:0009052">
    <property type="term" value="P:pentose-phosphate shunt, non-oxidative branch"/>
    <property type="evidence" value="ECO:0007669"/>
    <property type="project" value="UniProtKB-UniRule"/>
</dbReference>
<dbReference type="Pfam" id="PF06026">
    <property type="entry name" value="Rib_5-P_isom_A"/>
    <property type="match status" value="1"/>
</dbReference>